<keyword evidence="12" id="KW-1185">Reference proteome</keyword>
<evidence type="ECO:0000256" key="3">
    <source>
        <dbReference type="ARBA" id="ARBA00022703"/>
    </source>
</evidence>
<keyword evidence="3" id="KW-0053">Apoptosis</keyword>
<dbReference type="GO" id="GO:0005634">
    <property type="term" value="C:nucleus"/>
    <property type="evidence" value="ECO:0007669"/>
    <property type="project" value="UniProtKB-SubCell"/>
</dbReference>
<keyword evidence="7" id="KW-0804">Transcription</keyword>
<feature type="compositionally biased region" description="Basic and acidic residues" evidence="9">
    <location>
        <begin position="29"/>
        <end position="41"/>
    </location>
</feature>
<evidence type="ECO:0000256" key="1">
    <source>
        <dbReference type="ARBA" id="ARBA00004123"/>
    </source>
</evidence>
<dbReference type="GO" id="GO:0006915">
    <property type="term" value="P:apoptotic process"/>
    <property type="evidence" value="ECO:0007669"/>
    <property type="project" value="UniProtKB-KW"/>
</dbReference>
<evidence type="ECO:0000256" key="6">
    <source>
        <dbReference type="ARBA" id="ARBA00023159"/>
    </source>
</evidence>
<feature type="region of interest" description="Disordered" evidence="9">
    <location>
        <begin position="501"/>
        <end position="540"/>
    </location>
</feature>
<dbReference type="Proteomes" id="UP000014500">
    <property type="component" value="Unassembled WGS sequence"/>
</dbReference>
<dbReference type="PANTHER" id="PTHR13580:SF9">
    <property type="entry name" value="AXIN1 UP-REGULATED 1, ISOFORM A"/>
    <property type="match status" value="1"/>
</dbReference>
<evidence type="ECO:0000256" key="9">
    <source>
        <dbReference type="SAM" id="MobiDB-lite"/>
    </source>
</evidence>
<name>T1JEJ3_STRMM</name>
<feature type="region of interest" description="Disordered" evidence="9">
    <location>
        <begin position="784"/>
        <end position="835"/>
    </location>
</feature>
<evidence type="ECO:0000259" key="10">
    <source>
        <dbReference type="Pfam" id="PF16019"/>
    </source>
</evidence>
<evidence type="ECO:0000256" key="5">
    <source>
        <dbReference type="ARBA" id="ARBA00023125"/>
    </source>
</evidence>
<feature type="region of interest" description="Disordered" evidence="9">
    <location>
        <begin position="357"/>
        <end position="379"/>
    </location>
</feature>
<dbReference type="HOGENOM" id="CLU_340297_0_0_1"/>
<protein>
    <recommendedName>
        <fullName evidence="10">Cysteine/serine-rich nuclear protein N-terminal domain-containing protein</fullName>
    </recommendedName>
</protein>
<evidence type="ECO:0000313" key="11">
    <source>
        <dbReference type="EnsemblMetazoa" id="SMAR012240-PA"/>
    </source>
</evidence>
<feature type="compositionally biased region" description="Low complexity" evidence="9">
    <location>
        <begin position="501"/>
        <end position="514"/>
    </location>
</feature>
<dbReference type="GO" id="GO:0043565">
    <property type="term" value="F:sequence-specific DNA binding"/>
    <property type="evidence" value="ECO:0007669"/>
    <property type="project" value="TreeGrafter"/>
</dbReference>
<feature type="region of interest" description="Disordered" evidence="9">
    <location>
        <begin position="213"/>
        <end position="240"/>
    </location>
</feature>
<feature type="compositionally biased region" description="Low complexity" evidence="9">
    <location>
        <begin position="802"/>
        <end position="812"/>
    </location>
</feature>
<feature type="compositionally biased region" description="Acidic residues" evidence="9">
    <location>
        <begin position="224"/>
        <end position="240"/>
    </location>
</feature>
<evidence type="ECO:0000256" key="8">
    <source>
        <dbReference type="ARBA" id="ARBA00023242"/>
    </source>
</evidence>
<dbReference type="PANTHER" id="PTHR13580">
    <property type="entry name" value="TGF-BETA INDUCED APOPTOSIS PROTEIN"/>
    <property type="match status" value="1"/>
</dbReference>
<keyword evidence="6" id="KW-0010">Activator</keyword>
<dbReference type="AlphaFoldDB" id="T1JEJ3"/>
<evidence type="ECO:0000313" key="12">
    <source>
        <dbReference type="Proteomes" id="UP000014500"/>
    </source>
</evidence>
<proteinExistence type="inferred from homology"/>
<feature type="region of interest" description="Disordered" evidence="9">
    <location>
        <begin position="114"/>
        <end position="150"/>
    </location>
</feature>
<evidence type="ECO:0000256" key="2">
    <source>
        <dbReference type="ARBA" id="ARBA00008548"/>
    </source>
</evidence>
<feature type="compositionally biased region" description="Low complexity" evidence="9">
    <location>
        <begin position="577"/>
        <end position="589"/>
    </location>
</feature>
<keyword evidence="5" id="KW-0238">DNA-binding</keyword>
<dbReference type="eggNOG" id="KOG3813">
    <property type="taxonomic scope" value="Eukaryota"/>
</dbReference>
<reference evidence="12" key="1">
    <citation type="submission" date="2011-05" db="EMBL/GenBank/DDBJ databases">
        <authorList>
            <person name="Richards S.R."/>
            <person name="Qu J."/>
            <person name="Jiang H."/>
            <person name="Jhangiani S.N."/>
            <person name="Agravi P."/>
            <person name="Goodspeed R."/>
            <person name="Gross S."/>
            <person name="Mandapat C."/>
            <person name="Jackson L."/>
            <person name="Mathew T."/>
            <person name="Pu L."/>
            <person name="Thornton R."/>
            <person name="Saada N."/>
            <person name="Wilczek-Boney K.B."/>
            <person name="Lee S."/>
            <person name="Kovar C."/>
            <person name="Wu Y."/>
            <person name="Scherer S.E."/>
            <person name="Worley K.C."/>
            <person name="Muzny D.M."/>
            <person name="Gibbs R."/>
        </authorList>
    </citation>
    <scope>NUCLEOTIDE SEQUENCE</scope>
    <source>
        <strain evidence="12">Brora</strain>
    </source>
</reference>
<evidence type="ECO:0000256" key="4">
    <source>
        <dbReference type="ARBA" id="ARBA00023015"/>
    </source>
</evidence>
<organism evidence="11 12">
    <name type="scientific">Strigamia maritima</name>
    <name type="common">European centipede</name>
    <name type="synonym">Geophilus maritimus</name>
    <dbReference type="NCBI Taxonomy" id="126957"/>
    <lineage>
        <taxon>Eukaryota</taxon>
        <taxon>Metazoa</taxon>
        <taxon>Ecdysozoa</taxon>
        <taxon>Arthropoda</taxon>
        <taxon>Myriapoda</taxon>
        <taxon>Chilopoda</taxon>
        <taxon>Pleurostigmophora</taxon>
        <taxon>Geophilomorpha</taxon>
        <taxon>Linotaeniidae</taxon>
        <taxon>Strigamia</taxon>
    </lineage>
</organism>
<feature type="region of interest" description="Disordered" evidence="9">
    <location>
        <begin position="1"/>
        <end position="88"/>
    </location>
</feature>
<dbReference type="GO" id="GO:0000981">
    <property type="term" value="F:DNA-binding transcription factor activity, RNA polymerase II-specific"/>
    <property type="evidence" value="ECO:0007669"/>
    <property type="project" value="TreeGrafter"/>
</dbReference>
<feature type="compositionally biased region" description="Polar residues" evidence="9">
    <location>
        <begin position="358"/>
        <end position="379"/>
    </location>
</feature>
<dbReference type="InterPro" id="IPR023260">
    <property type="entry name" value="Cys/Ser-rich_nuc_prot"/>
</dbReference>
<sequence length="835" mass="91620">NQICENRRRKEKKKMPKRKFEECDDSEKDESQVLDDSKEETADVAADSVQTKEASDNLGRLREKEELEMLVDSQRGGGSNETESTEEDKVKAINQLPYQPAGSVLSIEFDETSNSSFNTEGSDMCTYPRGNLKRRKTDNHNEPPPPKKKRMVNFHGVTVYYFTRTQGFTCVPSQGGSTLGMANRHNHIEKLSLSEHAIKQRKLHRDMLMRQRKLGKAESYSQSSDDECEDDEEESDVSDSELEMDNYYFLQPVPTRQRRAMLRESGIRKIDSSEKDECRTIRSSREFCGCECKVYCDPETCSCSQAGIQCQVDRLSFPCGCTRDGCGNSSGRIEFNPIRVRTHFIHTLMRLELEKKQQQVAHNQTSSNGSTSCPQHNHSFQGAGADTDCRATTSLVASWGSVTGAGSSYSDATRQSVRTAATEPVPVPVPVPNAMFYNAKTKDEVLANFGPATSSTGDSAAYSAGSMLPPLPFPRVVDMNEHPQCGNPQTNNAFSVLNYNNNNNHHNHNRQTPNSAVNNGVDEPINPTTSTAPLPNKKTRAVTPIPRVLLFNDSDDEFHGREDSLDMYASPFHDDSSSYSENSDYSNESFEPVRRPAPATTPAAVPNPAPAALFNSQFHHQGFGVDHHEHYHASVPPTGSVPGYQTSGFEQSPAYGNSNFGATANAVCYQDGFTTPFTVASGANFGNTFLPPGNGAYAAPSMRDEGEEHKYTDLSSATCVSKLQPFSEILQSKYSTPYTPTAGAGAGGPENYDLEKRQVISSAVSERAKSEAVAKVDSVVPLKMDGNSDEEATTPEITTFQDASSSATSTDDSLPEPSENFGEIIKKTMVETVSA</sequence>
<dbReference type="STRING" id="126957.T1JEJ3"/>
<keyword evidence="8" id="KW-0539">Nucleus</keyword>
<dbReference type="EMBL" id="JH432122">
    <property type="status" value="NOT_ANNOTATED_CDS"/>
    <property type="molecule type" value="Genomic_DNA"/>
</dbReference>
<dbReference type="EnsemblMetazoa" id="SMAR012240-RA">
    <property type="protein sequence ID" value="SMAR012240-PA"/>
    <property type="gene ID" value="SMAR012240"/>
</dbReference>
<evidence type="ECO:0000256" key="7">
    <source>
        <dbReference type="ARBA" id="ARBA00023163"/>
    </source>
</evidence>
<dbReference type="InterPro" id="IPR031972">
    <property type="entry name" value="CSRNP_N"/>
</dbReference>
<keyword evidence="4" id="KW-0805">Transcription regulation</keyword>
<comment type="subcellular location">
    <subcellularLocation>
        <location evidence="1">Nucleus</location>
    </subcellularLocation>
</comment>
<feature type="region of interest" description="Disordered" evidence="9">
    <location>
        <begin position="566"/>
        <end position="602"/>
    </location>
</feature>
<accession>T1JEJ3</accession>
<comment type="similarity">
    <text evidence="2">Belongs to the AXUD1 family.</text>
</comment>
<reference evidence="11" key="2">
    <citation type="submission" date="2015-02" db="UniProtKB">
        <authorList>
            <consortium name="EnsemblMetazoa"/>
        </authorList>
    </citation>
    <scope>IDENTIFICATION</scope>
</reference>
<dbReference type="PRINTS" id="PR02031">
    <property type="entry name" value="CYSSERRICHNP"/>
</dbReference>
<feature type="domain" description="Cysteine/serine-rich nuclear protein N-terminal" evidence="10">
    <location>
        <begin position="147"/>
        <end position="355"/>
    </location>
</feature>
<feature type="compositionally biased region" description="Basic and acidic residues" evidence="9">
    <location>
        <begin position="53"/>
        <end position="67"/>
    </location>
</feature>
<dbReference type="Pfam" id="PF16019">
    <property type="entry name" value="CSRNP_N"/>
    <property type="match status" value="1"/>
</dbReference>